<dbReference type="EMBL" id="SSTE01017321">
    <property type="protein sequence ID" value="KAA0040631.1"/>
    <property type="molecule type" value="Genomic_DNA"/>
</dbReference>
<gene>
    <name evidence="2" type="ORF">E5676_scaffold98G001490</name>
    <name evidence="1" type="ORF">E6C27_scaffold262G002160</name>
</gene>
<evidence type="ECO:0000313" key="3">
    <source>
        <dbReference type="Proteomes" id="UP000321393"/>
    </source>
</evidence>
<organism evidence="1 3">
    <name type="scientific">Cucumis melo var. makuwa</name>
    <name type="common">Oriental melon</name>
    <dbReference type="NCBI Taxonomy" id="1194695"/>
    <lineage>
        <taxon>Eukaryota</taxon>
        <taxon>Viridiplantae</taxon>
        <taxon>Streptophyta</taxon>
        <taxon>Embryophyta</taxon>
        <taxon>Tracheophyta</taxon>
        <taxon>Spermatophyta</taxon>
        <taxon>Magnoliopsida</taxon>
        <taxon>eudicotyledons</taxon>
        <taxon>Gunneridae</taxon>
        <taxon>Pentapetalae</taxon>
        <taxon>rosids</taxon>
        <taxon>fabids</taxon>
        <taxon>Cucurbitales</taxon>
        <taxon>Cucurbitaceae</taxon>
        <taxon>Benincaseae</taxon>
        <taxon>Cucumis</taxon>
    </lineage>
</organism>
<evidence type="ECO:0000313" key="4">
    <source>
        <dbReference type="Proteomes" id="UP000321947"/>
    </source>
</evidence>
<reference evidence="3 4" key="1">
    <citation type="submission" date="2019-08" db="EMBL/GenBank/DDBJ databases">
        <title>Draft genome sequences of two oriental melons (Cucumis melo L. var makuwa).</title>
        <authorList>
            <person name="Kwon S.-Y."/>
        </authorList>
    </citation>
    <scope>NUCLEOTIDE SEQUENCE [LARGE SCALE GENOMIC DNA]</scope>
    <source>
        <strain evidence="4">cv. Chang Bougi</strain>
        <strain evidence="3">cv. SW 3</strain>
        <tissue evidence="1">Leaf</tissue>
    </source>
</reference>
<dbReference type="EMBL" id="SSTD01013776">
    <property type="protein sequence ID" value="TYK05678.1"/>
    <property type="molecule type" value="Genomic_DNA"/>
</dbReference>
<proteinExistence type="predicted"/>
<dbReference type="OrthoDB" id="840976at2759"/>
<dbReference type="PANTHER" id="PTHR34130">
    <property type="entry name" value="OS08G0243800 PROTEIN"/>
    <property type="match status" value="1"/>
</dbReference>
<protein>
    <submittedName>
        <fullName evidence="1">Uncharacterized protein</fullName>
    </submittedName>
</protein>
<sequence>MESVKYDPDVLVLVDVDQDDEDTLSFRDFPIHEPQSEADDSCSDHDDRQDFFEFSTDLRRKTSSLLPPSEIVFCGRILDAFRDEESANSRNRSESLLVRNQSFRYGNGSRSFSSSAVGGLFENQRSNSRRPMTLIGLTKTPSRMEMSEIRKRQARLAPAPMFHVVPKERRVTVVAADGYDSGISPWRLIRPMRYRSVVVRVLAKAASTCMTIV</sequence>
<accession>A0A5A7TG51</accession>
<evidence type="ECO:0000313" key="2">
    <source>
        <dbReference type="EMBL" id="TYK05678.1"/>
    </source>
</evidence>
<evidence type="ECO:0000313" key="1">
    <source>
        <dbReference type="EMBL" id="KAA0040631.1"/>
    </source>
</evidence>
<comment type="caution">
    <text evidence="1">The sequence shown here is derived from an EMBL/GenBank/DDBJ whole genome shotgun (WGS) entry which is preliminary data.</text>
</comment>
<dbReference type="PANTHER" id="PTHR34130:SF8">
    <property type="entry name" value="TRANSMEMBRANE PROTEIN"/>
    <property type="match status" value="1"/>
</dbReference>
<dbReference type="AlphaFoldDB" id="A0A5A7TG51"/>
<dbReference type="Proteomes" id="UP000321947">
    <property type="component" value="Unassembled WGS sequence"/>
</dbReference>
<dbReference type="Proteomes" id="UP000321393">
    <property type="component" value="Unassembled WGS sequence"/>
</dbReference>
<name>A0A5A7TG51_CUCMM</name>